<evidence type="ECO:0000256" key="2">
    <source>
        <dbReference type="ARBA" id="ARBA00022771"/>
    </source>
</evidence>
<dbReference type="Proteomes" id="UP000472676">
    <property type="component" value="Unassembled WGS sequence"/>
</dbReference>
<feature type="domain" description="Zinc finger DksA/TraR C4-type" evidence="5">
    <location>
        <begin position="78"/>
        <end position="107"/>
    </location>
</feature>
<comment type="caution">
    <text evidence="7">The sequence shown here is derived from an EMBL/GenBank/DDBJ whole genome shotgun (WGS) entry which is preliminary data.</text>
</comment>
<reference evidence="7 8" key="1">
    <citation type="journal article" date="2014" name="Int. J. Syst. Evol. Microbiol.">
        <title>Solimonas terrae sp. nov., isolated from soil.</title>
        <authorList>
            <person name="Kim S.J."/>
            <person name="Moon J.Y."/>
            <person name="Weon H.Y."/>
            <person name="Ahn J.H."/>
            <person name="Chen W.M."/>
            <person name="Kwon S.W."/>
        </authorList>
    </citation>
    <scope>NUCLEOTIDE SEQUENCE [LARGE SCALE GENOMIC DNA]</scope>
    <source>
        <strain evidence="7 8">KIS83-12</strain>
    </source>
</reference>
<keyword evidence="3" id="KW-0862">Zinc</keyword>
<dbReference type="SUPFAM" id="SSF57716">
    <property type="entry name" value="Glucocorticoid receptor-like (DNA-binding domain)"/>
    <property type="match status" value="1"/>
</dbReference>
<feature type="domain" description="DnaK suppressor protein-like N-terminal" evidence="6">
    <location>
        <begin position="8"/>
        <end position="71"/>
    </location>
</feature>
<evidence type="ECO:0000256" key="4">
    <source>
        <dbReference type="PROSITE-ProRule" id="PRU00510"/>
    </source>
</evidence>
<evidence type="ECO:0000256" key="3">
    <source>
        <dbReference type="ARBA" id="ARBA00022833"/>
    </source>
</evidence>
<evidence type="ECO:0000259" key="5">
    <source>
        <dbReference type="Pfam" id="PF01258"/>
    </source>
</evidence>
<accession>A0A6M2BM41</accession>
<dbReference type="AlphaFoldDB" id="A0A6M2BM41"/>
<dbReference type="Gene3D" id="1.20.120.910">
    <property type="entry name" value="DksA, coiled-coil domain"/>
    <property type="match status" value="1"/>
</dbReference>
<evidence type="ECO:0000259" key="6">
    <source>
        <dbReference type="Pfam" id="PF21173"/>
    </source>
</evidence>
<keyword evidence="1" id="KW-0479">Metal-binding</keyword>
<dbReference type="InterPro" id="IPR000962">
    <property type="entry name" value="Znf_DskA_TraR"/>
</dbReference>
<keyword evidence="2" id="KW-0863">Zinc-finger</keyword>
<sequence>MPQDLRRQLEAQQVQYRTRLEQLERDRRRQGVALSADFAEQAGERENDEVVDALSVGTQVALTQVDRALQRADAGLWGVCERCGRAIADARLRKMPEATRCTRCASRD</sequence>
<evidence type="ECO:0000313" key="7">
    <source>
        <dbReference type="EMBL" id="NGY03197.1"/>
    </source>
</evidence>
<dbReference type="Pfam" id="PF21173">
    <property type="entry name" value="DksA-like_N"/>
    <property type="match status" value="1"/>
</dbReference>
<dbReference type="EMBL" id="JAAMOW010000001">
    <property type="protein sequence ID" value="NGY03197.1"/>
    <property type="molecule type" value="Genomic_DNA"/>
</dbReference>
<dbReference type="InterPro" id="IPR020458">
    <property type="entry name" value="Znf_DskA_TraR_CS"/>
</dbReference>
<dbReference type="PROSITE" id="PS01102">
    <property type="entry name" value="ZF_DKSA_1"/>
    <property type="match status" value="1"/>
</dbReference>
<protein>
    <submittedName>
        <fullName evidence="7">TraR/DksA family transcriptional regulator</fullName>
    </submittedName>
</protein>
<dbReference type="Pfam" id="PF01258">
    <property type="entry name" value="zf-dskA_traR"/>
    <property type="match status" value="1"/>
</dbReference>
<organism evidence="7 8">
    <name type="scientific">Solimonas terrae</name>
    <dbReference type="NCBI Taxonomy" id="1396819"/>
    <lineage>
        <taxon>Bacteria</taxon>
        <taxon>Pseudomonadati</taxon>
        <taxon>Pseudomonadota</taxon>
        <taxon>Gammaproteobacteria</taxon>
        <taxon>Nevskiales</taxon>
        <taxon>Nevskiaceae</taxon>
        <taxon>Solimonas</taxon>
    </lineage>
</organism>
<evidence type="ECO:0000313" key="8">
    <source>
        <dbReference type="Proteomes" id="UP000472676"/>
    </source>
</evidence>
<dbReference type="PROSITE" id="PS51128">
    <property type="entry name" value="ZF_DKSA_2"/>
    <property type="match status" value="1"/>
</dbReference>
<name>A0A6M2BM41_9GAMM</name>
<keyword evidence="8" id="KW-1185">Reference proteome</keyword>
<evidence type="ECO:0000256" key="1">
    <source>
        <dbReference type="ARBA" id="ARBA00022723"/>
    </source>
</evidence>
<dbReference type="PANTHER" id="PTHR33823:SF4">
    <property type="entry name" value="GENERAL STRESS PROTEIN 16O"/>
    <property type="match status" value="1"/>
</dbReference>
<feature type="zinc finger region" description="dksA C4-type" evidence="4">
    <location>
        <begin position="80"/>
        <end position="104"/>
    </location>
</feature>
<dbReference type="GO" id="GO:0008270">
    <property type="term" value="F:zinc ion binding"/>
    <property type="evidence" value="ECO:0007669"/>
    <property type="project" value="UniProtKB-KW"/>
</dbReference>
<dbReference type="PANTHER" id="PTHR33823">
    <property type="entry name" value="RNA POLYMERASE-BINDING TRANSCRIPTION FACTOR DKSA-RELATED"/>
    <property type="match status" value="1"/>
</dbReference>
<proteinExistence type="predicted"/>
<gene>
    <name evidence="7" type="ORF">G7Y85_00315</name>
</gene>
<dbReference type="InterPro" id="IPR048487">
    <property type="entry name" value="DksA-like_N"/>
</dbReference>